<keyword evidence="1" id="KW-1133">Transmembrane helix</keyword>
<proteinExistence type="predicted"/>
<evidence type="ECO:0008006" key="4">
    <source>
        <dbReference type="Google" id="ProtNLM"/>
    </source>
</evidence>
<organism evidence="2 3">
    <name type="scientific">Tunturiibacter empetritectus</name>
    <dbReference type="NCBI Taxonomy" id="3069691"/>
    <lineage>
        <taxon>Bacteria</taxon>
        <taxon>Pseudomonadati</taxon>
        <taxon>Acidobacteriota</taxon>
        <taxon>Terriglobia</taxon>
        <taxon>Terriglobales</taxon>
        <taxon>Acidobacteriaceae</taxon>
        <taxon>Tunturiibacter</taxon>
    </lineage>
</organism>
<keyword evidence="3" id="KW-1185">Reference proteome</keyword>
<comment type="caution">
    <text evidence="2">The sequence shown here is derived from an EMBL/GenBank/DDBJ whole genome shotgun (WGS) entry which is preliminary data.</text>
</comment>
<sequence length="50" mass="6080">MIFDDVLCFFLRVRLPLLRHRIDSLALDGWEFLILWVWGFLLGVLRKMVF</sequence>
<dbReference type="EMBL" id="JACHDY010000001">
    <property type="protein sequence ID" value="MBB5316330.1"/>
    <property type="molecule type" value="Genomic_DNA"/>
</dbReference>
<name>A0A7W8MR01_9BACT</name>
<evidence type="ECO:0000313" key="2">
    <source>
        <dbReference type="EMBL" id="MBB5316330.1"/>
    </source>
</evidence>
<dbReference type="AlphaFoldDB" id="A0A7W8MR01"/>
<dbReference type="Proteomes" id="UP000568106">
    <property type="component" value="Unassembled WGS sequence"/>
</dbReference>
<keyword evidence="1" id="KW-0472">Membrane</keyword>
<accession>A0A7W8MR01</accession>
<feature type="transmembrane region" description="Helical" evidence="1">
    <location>
        <begin position="25"/>
        <end position="45"/>
    </location>
</feature>
<keyword evidence="1" id="KW-0812">Transmembrane</keyword>
<evidence type="ECO:0000256" key="1">
    <source>
        <dbReference type="SAM" id="Phobius"/>
    </source>
</evidence>
<gene>
    <name evidence="2" type="ORF">HDF09_000980</name>
</gene>
<evidence type="ECO:0000313" key="3">
    <source>
        <dbReference type="Proteomes" id="UP000568106"/>
    </source>
</evidence>
<reference evidence="2" key="1">
    <citation type="submission" date="2020-08" db="EMBL/GenBank/DDBJ databases">
        <title>Genomic Encyclopedia of Type Strains, Phase IV (KMG-V): Genome sequencing to study the core and pangenomes of soil and plant-associated prokaryotes.</title>
        <authorList>
            <person name="Whitman W."/>
        </authorList>
    </citation>
    <scope>NUCLEOTIDE SEQUENCE [LARGE SCALE GENOMIC DNA]</scope>
    <source>
        <strain evidence="2">M8UP27</strain>
    </source>
</reference>
<protein>
    <recommendedName>
        <fullName evidence="4">YggT family protein</fullName>
    </recommendedName>
</protein>